<keyword evidence="3" id="KW-1003">Cell membrane</keyword>
<sequence>MIGILCGLGGGVRFYRSVFVNELGKEYLRTARAKGCAPASIYGKHLLRNAMIPIITRAGSVLPFLFTGSLLLESFFGIPGLGYAGLDALYNGDLQLLKALVVVSALLFVVINLATDIAYAWVDPRIRLT</sequence>
<evidence type="ECO:0000256" key="7">
    <source>
        <dbReference type="SAM" id="Phobius"/>
    </source>
</evidence>
<name>A0A645I391_9ZZZZ</name>
<comment type="subcellular location">
    <subcellularLocation>
        <location evidence="1">Cell membrane</location>
        <topology evidence="1">Multi-pass membrane protein</topology>
    </subcellularLocation>
</comment>
<feature type="transmembrane region" description="Helical" evidence="7">
    <location>
        <begin position="54"/>
        <end position="76"/>
    </location>
</feature>
<dbReference type="AlphaFoldDB" id="A0A645I391"/>
<dbReference type="GO" id="GO:0055085">
    <property type="term" value="P:transmembrane transport"/>
    <property type="evidence" value="ECO:0007669"/>
    <property type="project" value="InterPro"/>
</dbReference>
<dbReference type="InterPro" id="IPR035906">
    <property type="entry name" value="MetI-like_sf"/>
</dbReference>
<organism evidence="9">
    <name type="scientific">bioreactor metagenome</name>
    <dbReference type="NCBI Taxonomy" id="1076179"/>
    <lineage>
        <taxon>unclassified sequences</taxon>
        <taxon>metagenomes</taxon>
        <taxon>ecological metagenomes</taxon>
    </lineage>
</organism>
<feature type="transmembrane region" description="Helical" evidence="7">
    <location>
        <begin position="96"/>
        <end position="122"/>
    </location>
</feature>
<evidence type="ECO:0000256" key="3">
    <source>
        <dbReference type="ARBA" id="ARBA00022475"/>
    </source>
</evidence>
<dbReference type="InterPro" id="IPR000515">
    <property type="entry name" value="MetI-like"/>
</dbReference>
<accession>A0A645I391</accession>
<dbReference type="PANTHER" id="PTHR30465">
    <property type="entry name" value="INNER MEMBRANE ABC TRANSPORTER"/>
    <property type="match status" value="1"/>
</dbReference>
<evidence type="ECO:0000256" key="5">
    <source>
        <dbReference type="ARBA" id="ARBA00022989"/>
    </source>
</evidence>
<dbReference type="PANTHER" id="PTHR30465:SF0">
    <property type="entry name" value="OLIGOPEPTIDE TRANSPORT SYSTEM PERMEASE PROTEIN APPB"/>
    <property type="match status" value="1"/>
</dbReference>
<dbReference type="Pfam" id="PF00528">
    <property type="entry name" value="BPD_transp_1"/>
    <property type="match status" value="1"/>
</dbReference>
<feature type="domain" description="ABC transmembrane type-1" evidence="8">
    <location>
        <begin position="3"/>
        <end position="127"/>
    </location>
</feature>
<evidence type="ECO:0000256" key="6">
    <source>
        <dbReference type="ARBA" id="ARBA00023136"/>
    </source>
</evidence>
<dbReference type="GO" id="GO:0005886">
    <property type="term" value="C:plasma membrane"/>
    <property type="evidence" value="ECO:0007669"/>
    <property type="project" value="UniProtKB-SubCell"/>
</dbReference>
<gene>
    <name evidence="9" type="primary">gsiC_43</name>
    <name evidence="9" type="ORF">SDC9_193288</name>
</gene>
<comment type="caution">
    <text evidence="9">The sequence shown here is derived from an EMBL/GenBank/DDBJ whole genome shotgun (WGS) entry which is preliminary data.</text>
</comment>
<dbReference type="CDD" id="cd06261">
    <property type="entry name" value="TM_PBP2"/>
    <property type="match status" value="1"/>
</dbReference>
<protein>
    <submittedName>
        <fullName evidence="9">Glutathione transport system permease protein GsiC</fullName>
    </submittedName>
</protein>
<dbReference type="Gene3D" id="1.10.3720.10">
    <property type="entry name" value="MetI-like"/>
    <property type="match status" value="1"/>
</dbReference>
<keyword evidence="4 7" id="KW-0812">Transmembrane</keyword>
<keyword evidence="2" id="KW-0813">Transport</keyword>
<evidence type="ECO:0000259" key="8">
    <source>
        <dbReference type="Pfam" id="PF00528"/>
    </source>
</evidence>
<evidence type="ECO:0000256" key="1">
    <source>
        <dbReference type="ARBA" id="ARBA00004651"/>
    </source>
</evidence>
<evidence type="ECO:0000256" key="2">
    <source>
        <dbReference type="ARBA" id="ARBA00022448"/>
    </source>
</evidence>
<keyword evidence="6 7" id="KW-0472">Membrane</keyword>
<proteinExistence type="predicted"/>
<evidence type="ECO:0000313" key="9">
    <source>
        <dbReference type="EMBL" id="MPN45718.1"/>
    </source>
</evidence>
<reference evidence="9" key="1">
    <citation type="submission" date="2019-08" db="EMBL/GenBank/DDBJ databases">
        <authorList>
            <person name="Kucharzyk K."/>
            <person name="Murdoch R.W."/>
            <person name="Higgins S."/>
            <person name="Loffler F."/>
        </authorList>
    </citation>
    <scope>NUCLEOTIDE SEQUENCE</scope>
</reference>
<keyword evidence="5 7" id="KW-1133">Transmembrane helix</keyword>
<dbReference type="SUPFAM" id="SSF161098">
    <property type="entry name" value="MetI-like"/>
    <property type="match status" value="1"/>
</dbReference>
<evidence type="ECO:0000256" key="4">
    <source>
        <dbReference type="ARBA" id="ARBA00022692"/>
    </source>
</evidence>
<dbReference type="EMBL" id="VSSQ01105819">
    <property type="protein sequence ID" value="MPN45718.1"/>
    <property type="molecule type" value="Genomic_DNA"/>
</dbReference>